<accession>A0A4R5NGR1</accession>
<sequence>MSKFSAKKSFTHFSLLSMSALTLLGVGAGSTAFALDSHVPTAAATDSTDAFFSLGATRDGKPTTVTAKGYYTFVKNKPTTVKIPRIVGYHCNIKTTKVTWKGGNNFTVSAYPVYTKSDSKADNTPPKFKVFKSKVYATKQLKHHQFKKTYIRYSEAGLIYTTRSLKHWSHRGNNWMDTKWSTNQSVTVKKSNGKTGVYYYIKSADEGIKGWIWRGYLHK</sequence>
<dbReference type="EMBL" id="PUFO01000084">
    <property type="protein sequence ID" value="TDG73699.1"/>
    <property type="molecule type" value="Genomic_DNA"/>
</dbReference>
<keyword evidence="3" id="KW-1185">Reference proteome</keyword>
<evidence type="ECO:0000313" key="3">
    <source>
        <dbReference type="Proteomes" id="UP000294854"/>
    </source>
</evidence>
<reference evidence="2 3" key="1">
    <citation type="journal article" date="2019" name="Appl. Microbiol. Biotechnol.">
        <title>Uncovering carbohydrate metabolism through a genotype-phenotype association study of 56 lactic acid bacteria genomes.</title>
        <authorList>
            <person name="Buron-Moles G."/>
            <person name="Chailyan A."/>
            <person name="Dolejs I."/>
            <person name="Forster J."/>
            <person name="Miks M.H."/>
        </authorList>
    </citation>
    <scope>NUCLEOTIDE SEQUENCE [LARGE SCALE GENOMIC DNA]</scope>
    <source>
        <strain evidence="2 3">ATCC 49373</strain>
    </source>
</reference>
<dbReference type="OrthoDB" id="2325304at2"/>
<gene>
    <name evidence="2" type="ORF">C5L31_000946</name>
</gene>
<protein>
    <recommendedName>
        <fullName evidence="4">GW domain-containing protein</fullName>
    </recommendedName>
</protein>
<feature type="signal peptide" evidence="1">
    <location>
        <begin position="1"/>
        <end position="34"/>
    </location>
</feature>
<dbReference type="RefSeq" id="WP_010619149.1">
    <property type="nucleotide sequence ID" value="NZ_PUFO01000084.1"/>
</dbReference>
<proteinExistence type="predicted"/>
<organism evidence="2 3">
    <name type="scientific">Secundilactobacillus malefermentans</name>
    <dbReference type="NCBI Taxonomy" id="176292"/>
    <lineage>
        <taxon>Bacteria</taxon>
        <taxon>Bacillati</taxon>
        <taxon>Bacillota</taxon>
        <taxon>Bacilli</taxon>
        <taxon>Lactobacillales</taxon>
        <taxon>Lactobacillaceae</taxon>
        <taxon>Secundilactobacillus</taxon>
    </lineage>
</organism>
<dbReference type="Proteomes" id="UP000294854">
    <property type="component" value="Unassembled WGS sequence"/>
</dbReference>
<name>A0A4R5NGR1_9LACO</name>
<evidence type="ECO:0008006" key="4">
    <source>
        <dbReference type="Google" id="ProtNLM"/>
    </source>
</evidence>
<feature type="chain" id="PRO_5020313308" description="GW domain-containing protein" evidence="1">
    <location>
        <begin position="35"/>
        <end position="219"/>
    </location>
</feature>
<dbReference type="AlphaFoldDB" id="A0A4R5NGR1"/>
<keyword evidence="1" id="KW-0732">Signal</keyword>
<evidence type="ECO:0000313" key="2">
    <source>
        <dbReference type="EMBL" id="TDG73699.1"/>
    </source>
</evidence>
<evidence type="ECO:0000256" key="1">
    <source>
        <dbReference type="SAM" id="SignalP"/>
    </source>
</evidence>
<comment type="caution">
    <text evidence="2">The sequence shown here is derived from an EMBL/GenBank/DDBJ whole genome shotgun (WGS) entry which is preliminary data.</text>
</comment>